<sequence>MPMEKLRKIANPKKLMGKMKMGKLKSTIFGNYQKSIGKLKETFKNGAHKFKGGKNRFMKKNNTNTSISHTVKGGKRFSKKVKEPPKLGNEKRKGKEEEDEVEEESSEVEDENDSDNDEEPEDDEEEPDNEDDNINEKVRSHQINKNKSKQTKARNKKLSKSKKHKQADKEEEEEDDDQDESEDENEDASEHETVAKSVNKAKRQSNDPVGTSNNITLAPFARTGMPPLPHESPYTFNPYLAPQVEPPHGYITNNNNPYLNNPMPPNVSYMQDQMQYYDPYLQNQTLSYDPYQQDPMLPLYDPQMPDPNQTNYYNGTQLQYQQPVTQEYEGIISQSQPHENYDDYETQNATDLSPIIGYNNETY</sequence>
<dbReference type="InParanoid" id="A0A2K1IEY4"/>
<dbReference type="Gramene" id="Pp3c25_15210V3.1">
    <property type="protein sequence ID" value="PAC:32980220.CDS.1"/>
    <property type="gene ID" value="Pp3c25_15210"/>
</dbReference>
<feature type="compositionally biased region" description="Acidic residues" evidence="1">
    <location>
        <begin position="169"/>
        <end position="187"/>
    </location>
</feature>
<evidence type="ECO:0000313" key="4">
    <source>
        <dbReference type="Proteomes" id="UP000006727"/>
    </source>
</evidence>
<reference evidence="3" key="3">
    <citation type="submission" date="2020-12" db="UniProtKB">
        <authorList>
            <consortium name="EnsemblPlants"/>
        </authorList>
    </citation>
    <scope>IDENTIFICATION</scope>
</reference>
<evidence type="ECO:0000313" key="2">
    <source>
        <dbReference type="EMBL" id="PNR27838.1"/>
    </source>
</evidence>
<dbReference type="Proteomes" id="UP000006727">
    <property type="component" value="Chromosome 25"/>
</dbReference>
<reference evidence="2 4" key="2">
    <citation type="journal article" date="2018" name="Plant J.">
        <title>The Physcomitrella patens chromosome-scale assembly reveals moss genome structure and evolution.</title>
        <authorList>
            <person name="Lang D."/>
            <person name="Ullrich K.K."/>
            <person name="Murat F."/>
            <person name="Fuchs J."/>
            <person name="Jenkins J."/>
            <person name="Haas F.B."/>
            <person name="Piednoel M."/>
            <person name="Gundlach H."/>
            <person name="Van Bel M."/>
            <person name="Meyberg R."/>
            <person name="Vives C."/>
            <person name="Morata J."/>
            <person name="Symeonidi A."/>
            <person name="Hiss M."/>
            <person name="Muchero W."/>
            <person name="Kamisugi Y."/>
            <person name="Saleh O."/>
            <person name="Blanc G."/>
            <person name="Decker E.L."/>
            <person name="van Gessel N."/>
            <person name="Grimwood J."/>
            <person name="Hayes R.D."/>
            <person name="Graham S.W."/>
            <person name="Gunter L.E."/>
            <person name="McDaniel S.F."/>
            <person name="Hoernstein S.N.W."/>
            <person name="Larsson A."/>
            <person name="Li F.W."/>
            <person name="Perroud P.F."/>
            <person name="Phillips J."/>
            <person name="Ranjan P."/>
            <person name="Rokshar D.S."/>
            <person name="Rothfels C.J."/>
            <person name="Schneider L."/>
            <person name="Shu S."/>
            <person name="Stevenson D.W."/>
            <person name="Thummler F."/>
            <person name="Tillich M."/>
            <person name="Villarreal Aguilar J.C."/>
            <person name="Widiez T."/>
            <person name="Wong G.K."/>
            <person name="Wymore A."/>
            <person name="Zhang Y."/>
            <person name="Zimmer A.D."/>
            <person name="Quatrano R.S."/>
            <person name="Mayer K.F.X."/>
            <person name="Goodstein D."/>
            <person name="Casacuberta J.M."/>
            <person name="Vandepoele K."/>
            <person name="Reski R."/>
            <person name="Cuming A.C."/>
            <person name="Tuskan G.A."/>
            <person name="Maumus F."/>
            <person name="Salse J."/>
            <person name="Schmutz J."/>
            <person name="Rensing S.A."/>
        </authorList>
    </citation>
    <scope>NUCLEOTIDE SEQUENCE [LARGE SCALE GENOMIC DNA]</scope>
    <source>
        <strain evidence="3 4">cv. Gransden 2004</strain>
    </source>
</reference>
<reference evidence="2 4" key="1">
    <citation type="journal article" date="2008" name="Science">
        <title>The Physcomitrella genome reveals evolutionary insights into the conquest of land by plants.</title>
        <authorList>
            <person name="Rensing S."/>
            <person name="Lang D."/>
            <person name="Zimmer A."/>
            <person name="Terry A."/>
            <person name="Salamov A."/>
            <person name="Shapiro H."/>
            <person name="Nishiyama T."/>
            <person name="Perroud P.-F."/>
            <person name="Lindquist E."/>
            <person name="Kamisugi Y."/>
            <person name="Tanahashi T."/>
            <person name="Sakakibara K."/>
            <person name="Fujita T."/>
            <person name="Oishi K."/>
            <person name="Shin-I T."/>
            <person name="Kuroki Y."/>
            <person name="Toyoda A."/>
            <person name="Suzuki Y."/>
            <person name="Hashimoto A."/>
            <person name="Yamaguchi K."/>
            <person name="Sugano A."/>
            <person name="Kohara Y."/>
            <person name="Fujiyama A."/>
            <person name="Anterola A."/>
            <person name="Aoki S."/>
            <person name="Ashton N."/>
            <person name="Barbazuk W.B."/>
            <person name="Barker E."/>
            <person name="Bennetzen J."/>
            <person name="Bezanilla M."/>
            <person name="Blankenship R."/>
            <person name="Cho S.H."/>
            <person name="Dutcher S."/>
            <person name="Estelle M."/>
            <person name="Fawcett J.A."/>
            <person name="Gundlach H."/>
            <person name="Hanada K."/>
            <person name="Heyl A."/>
            <person name="Hicks K.A."/>
            <person name="Hugh J."/>
            <person name="Lohr M."/>
            <person name="Mayer K."/>
            <person name="Melkozernov A."/>
            <person name="Murata T."/>
            <person name="Nelson D."/>
            <person name="Pils B."/>
            <person name="Prigge M."/>
            <person name="Reiss B."/>
            <person name="Renner T."/>
            <person name="Rombauts S."/>
            <person name="Rushton P."/>
            <person name="Sanderfoot A."/>
            <person name="Schween G."/>
            <person name="Shiu S.-H."/>
            <person name="Stueber K."/>
            <person name="Theodoulou F.L."/>
            <person name="Tu H."/>
            <person name="Van de Peer Y."/>
            <person name="Verrier P.J."/>
            <person name="Waters E."/>
            <person name="Wood A."/>
            <person name="Yang L."/>
            <person name="Cove D."/>
            <person name="Cuming A."/>
            <person name="Hasebe M."/>
            <person name="Lucas S."/>
            <person name="Mishler D.B."/>
            <person name="Reski R."/>
            <person name="Grigoriev I."/>
            <person name="Quatrano R.S."/>
            <person name="Boore J.L."/>
        </authorList>
    </citation>
    <scope>NUCLEOTIDE SEQUENCE [LARGE SCALE GENOMIC DNA]</scope>
    <source>
        <strain evidence="3 4">cv. Gransden 2004</strain>
    </source>
</reference>
<name>A0A2K1IEY4_PHYPA</name>
<dbReference type="EnsemblPlants" id="Pp3c25_15210V3.1">
    <property type="protein sequence ID" value="PAC:32980220.CDS.1"/>
    <property type="gene ID" value="Pp3c25_15210"/>
</dbReference>
<protein>
    <submittedName>
        <fullName evidence="2 3">Uncharacterized protein</fullName>
    </submittedName>
</protein>
<feature type="region of interest" description="Disordered" evidence="1">
    <location>
        <begin position="47"/>
        <end position="229"/>
    </location>
</feature>
<organism evidence="2">
    <name type="scientific">Physcomitrium patens</name>
    <name type="common">Spreading-leaved earth moss</name>
    <name type="synonym">Physcomitrella patens</name>
    <dbReference type="NCBI Taxonomy" id="3218"/>
    <lineage>
        <taxon>Eukaryota</taxon>
        <taxon>Viridiplantae</taxon>
        <taxon>Streptophyta</taxon>
        <taxon>Embryophyta</taxon>
        <taxon>Bryophyta</taxon>
        <taxon>Bryophytina</taxon>
        <taxon>Bryopsida</taxon>
        <taxon>Funariidae</taxon>
        <taxon>Funariales</taxon>
        <taxon>Funariaceae</taxon>
        <taxon>Physcomitrium</taxon>
    </lineage>
</organism>
<evidence type="ECO:0000313" key="3">
    <source>
        <dbReference type="EnsemblPlants" id="PAC:32980220.CDS.1"/>
    </source>
</evidence>
<keyword evidence="4" id="KW-1185">Reference proteome</keyword>
<dbReference type="AlphaFoldDB" id="A0A2K1IEY4"/>
<dbReference type="EMBL" id="ABEU02000025">
    <property type="protein sequence ID" value="PNR27838.1"/>
    <property type="molecule type" value="Genomic_DNA"/>
</dbReference>
<feature type="compositionally biased region" description="Basic residues" evidence="1">
    <location>
        <begin position="140"/>
        <end position="166"/>
    </location>
</feature>
<feature type="compositionally biased region" description="Basic and acidic residues" evidence="1">
    <location>
        <begin position="80"/>
        <end position="96"/>
    </location>
</feature>
<proteinExistence type="predicted"/>
<gene>
    <name evidence="2" type="ORF">PHYPA_029990</name>
</gene>
<feature type="compositionally biased region" description="Basic residues" evidence="1">
    <location>
        <begin position="47"/>
        <end position="59"/>
    </location>
</feature>
<feature type="compositionally biased region" description="Polar residues" evidence="1">
    <location>
        <begin position="206"/>
        <end position="216"/>
    </location>
</feature>
<evidence type="ECO:0000256" key="1">
    <source>
        <dbReference type="SAM" id="MobiDB-lite"/>
    </source>
</evidence>
<feature type="compositionally biased region" description="Acidic residues" evidence="1">
    <location>
        <begin position="97"/>
        <end position="133"/>
    </location>
</feature>
<feature type="compositionally biased region" description="Polar residues" evidence="1">
    <location>
        <begin position="60"/>
        <end position="69"/>
    </location>
</feature>
<accession>A0A2K1IEY4</accession>